<accession>A0A839QJF5</accession>
<protein>
    <recommendedName>
        <fullName evidence="3">IS1380 family transposase</fullName>
    </recommendedName>
</protein>
<evidence type="ECO:0000313" key="2">
    <source>
        <dbReference type="Proteomes" id="UP000523000"/>
    </source>
</evidence>
<keyword evidence="2" id="KW-1185">Reference proteome</keyword>
<gene>
    <name evidence="1" type="ORF">E9229_000357</name>
</gene>
<name>A0A839QJF5_9MICC</name>
<dbReference type="Proteomes" id="UP000523000">
    <property type="component" value="Unassembled WGS sequence"/>
</dbReference>
<comment type="caution">
    <text evidence="1">The sequence shown here is derived from an EMBL/GenBank/DDBJ whole genome shotgun (WGS) entry which is preliminary data.</text>
</comment>
<organism evidence="1 2">
    <name type="scientific">Paeniglutamicibacter cryotolerans</name>
    <dbReference type="NCBI Taxonomy" id="670079"/>
    <lineage>
        <taxon>Bacteria</taxon>
        <taxon>Bacillati</taxon>
        <taxon>Actinomycetota</taxon>
        <taxon>Actinomycetes</taxon>
        <taxon>Micrococcales</taxon>
        <taxon>Micrococcaceae</taxon>
        <taxon>Paeniglutamicibacter</taxon>
    </lineage>
</organism>
<sequence>MQVSHTLPALSVSFDDVNLVGAAGLVPVMALAREANLVELVDEAVKLPTDKGANPGLKLSALGPVKLSV</sequence>
<dbReference type="AlphaFoldDB" id="A0A839QJF5"/>
<evidence type="ECO:0000313" key="1">
    <source>
        <dbReference type="EMBL" id="MBB2994166.1"/>
    </source>
</evidence>
<evidence type="ECO:0008006" key="3">
    <source>
        <dbReference type="Google" id="ProtNLM"/>
    </source>
</evidence>
<dbReference type="EMBL" id="JACHVS010000001">
    <property type="protein sequence ID" value="MBB2994166.1"/>
    <property type="molecule type" value="Genomic_DNA"/>
</dbReference>
<reference evidence="1 2" key="1">
    <citation type="submission" date="2020-08" db="EMBL/GenBank/DDBJ databases">
        <title>Sequencing the genomes of 1000 actinobacteria strains.</title>
        <authorList>
            <person name="Klenk H.-P."/>
        </authorList>
    </citation>
    <scope>NUCLEOTIDE SEQUENCE [LARGE SCALE GENOMIC DNA]</scope>
    <source>
        <strain evidence="1 2">DSM 22826</strain>
    </source>
</reference>
<proteinExistence type="predicted"/>